<reference evidence="2" key="1">
    <citation type="journal article" date="2017" name="Nature">
        <title>The sunflower genome provides insights into oil metabolism, flowering and Asterid evolution.</title>
        <authorList>
            <person name="Badouin H."/>
            <person name="Gouzy J."/>
            <person name="Grassa C.J."/>
            <person name="Murat F."/>
            <person name="Staton S.E."/>
            <person name="Cottret L."/>
            <person name="Lelandais-Briere C."/>
            <person name="Owens G.L."/>
            <person name="Carrere S."/>
            <person name="Mayjonade B."/>
            <person name="Legrand L."/>
            <person name="Gill N."/>
            <person name="Kane N.C."/>
            <person name="Bowers J.E."/>
            <person name="Hubner S."/>
            <person name="Bellec A."/>
            <person name="Berard A."/>
            <person name="Berges H."/>
            <person name="Blanchet N."/>
            <person name="Boniface M.C."/>
            <person name="Brunel D."/>
            <person name="Catrice O."/>
            <person name="Chaidir N."/>
            <person name="Claudel C."/>
            <person name="Donnadieu C."/>
            <person name="Faraut T."/>
            <person name="Fievet G."/>
            <person name="Helmstetter N."/>
            <person name="King M."/>
            <person name="Knapp S.J."/>
            <person name="Lai Z."/>
            <person name="Le Paslier M.C."/>
            <person name="Lippi Y."/>
            <person name="Lorenzon L."/>
            <person name="Mandel J.R."/>
            <person name="Marage G."/>
            <person name="Marchand G."/>
            <person name="Marquand E."/>
            <person name="Bret-Mestries E."/>
            <person name="Morien E."/>
            <person name="Nambeesan S."/>
            <person name="Nguyen T."/>
            <person name="Pegot-Espagnet P."/>
            <person name="Pouilly N."/>
            <person name="Raftis F."/>
            <person name="Sallet E."/>
            <person name="Schiex T."/>
            <person name="Thomas J."/>
            <person name="Vandecasteele C."/>
            <person name="Vares D."/>
            <person name="Vear F."/>
            <person name="Vautrin S."/>
            <person name="Crespi M."/>
            <person name="Mangin B."/>
            <person name="Burke J.M."/>
            <person name="Salse J."/>
            <person name="Munos S."/>
            <person name="Vincourt P."/>
            <person name="Rieseberg L.H."/>
            <person name="Langlade N.B."/>
        </authorList>
    </citation>
    <scope>NUCLEOTIDE SEQUENCE [LARGE SCALE GENOMIC DNA]</scope>
    <source>
        <strain evidence="2">cv. SF193</strain>
    </source>
</reference>
<dbReference type="AlphaFoldDB" id="A0A251UEJ7"/>
<name>A0A251UEJ7_HELAN</name>
<evidence type="ECO:0000313" key="1">
    <source>
        <dbReference type="EMBL" id="OTG21182.1"/>
    </source>
</evidence>
<dbReference type="InParanoid" id="A0A251UEJ7"/>
<proteinExistence type="predicted"/>
<keyword evidence="2" id="KW-1185">Reference proteome</keyword>
<protein>
    <submittedName>
        <fullName evidence="1">Uncharacterized protein</fullName>
    </submittedName>
</protein>
<evidence type="ECO:0000313" key="2">
    <source>
        <dbReference type="Proteomes" id="UP000215914"/>
    </source>
</evidence>
<dbReference type="EMBL" id="CM007896">
    <property type="protein sequence ID" value="OTG21182.1"/>
    <property type="molecule type" value="Genomic_DNA"/>
</dbReference>
<sequence length="174" mass="19757">MKAFTQVHNAIYFSITFFYENCNECIQRLARTEHIIRRFPWESEETKKVVTWEKAAFIHSQSWQIKETEMTDNEAKAVGYGRAWVWFGLGYLLTRGMGAPPPPKPMPMGYGGAWVGGLGWGHGFGLAIESPPCHLTSPPHTRLQTHANGATPQPKPPEWWLGRFQPTQAPYPMV</sequence>
<accession>A0A251UEJ7</accession>
<gene>
    <name evidence="1" type="ORF">HannXRQ_Chr07g0201361</name>
</gene>
<organism evidence="1 2">
    <name type="scientific">Helianthus annuus</name>
    <name type="common">Common sunflower</name>
    <dbReference type="NCBI Taxonomy" id="4232"/>
    <lineage>
        <taxon>Eukaryota</taxon>
        <taxon>Viridiplantae</taxon>
        <taxon>Streptophyta</taxon>
        <taxon>Embryophyta</taxon>
        <taxon>Tracheophyta</taxon>
        <taxon>Spermatophyta</taxon>
        <taxon>Magnoliopsida</taxon>
        <taxon>eudicotyledons</taxon>
        <taxon>Gunneridae</taxon>
        <taxon>Pentapetalae</taxon>
        <taxon>asterids</taxon>
        <taxon>campanulids</taxon>
        <taxon>Asterales</taxon>
        <taxon>Asteraceae</taxon>
        <taxon>Asteroideae</taxon>
        <taxon>Heliantheae alliance</taxon>
        <taxon>Heliantheae</taxon>
        <taxon>Helianthus</taxon>
    </lineage>
</organism>
<dbReference type="Proteomes" id="UP000215914">
    <property type="component" value="Chromosome 7"/>
</dbReference>